<sequence>MIEIPFAPSLCMPAVHATAIQRAASPYGGGGGIQRAASPLWRSGHPARPFSVCRRHAAVCLALRRSDSSA</sequence>
<evidence type="ECO:0000313" key="2">
    <source>
        <dbReference type="Proteomes" id="UP001144978"/>
    </source>
</evidence>
<evidence type="ECO:0000313" key="1">
    <source>
        <dbReference type="EMBL" id="KAJ2987281.1"/>
    </source>
</evidence>
<organism evidence="1 2">
    <name type="scientific">Trametes sanguinea</name>
    <dbReference type="NCBI Taxonomy" id="158606"/>
    <lineage>
        <taxon>Eukaryota</taxon>
        <taxon>Fungi</taxon>
        <taxon>Dikarya</taxon>
        <taxon>Basidiomycota</taxon>
        <taxon>Agaricomycotina</taxon>
        <taxon>Agaricomycetes</taxon>
        <taxon>Polyporales</taxon>
        <taxon>Polyporaceae</taxon>
        <taxon>Trametes</taxon>
    </lineage>
</organism>
<protein>
    <submittedName>
        <fullName evidence="1">Uncharacterized protein</fullName>
    </submittedName>
</protein>
<accession>A0ACC1P700</accession>
<comment type="caution">
    <text evidence="1">The sequence shown here is derived from an EMBL/GenBank/DDBJ whole genome shotgun (WGS) entry which is preliminary data.</text>
</comment>
<keyword evidence="2" id="KW-1185">Reference proteome</keyword>
<gene>
    <name evidence="1" type="ORF">NUW54_g9471</name>
</gene>
<name>A0ACC1P700_9APHY</name>
<dbReference type="EMBL" id="JANSHE010003177">
    <property type="protein sequence ID" value="KAJ2987281.1"/>
    <property type="molecule type" value="Genomic_DNA"/>
</dbReference>
<dbReference type="Proteomes" id="UP001144978">
    <property type="component" value="Unassembled WGS sequence"/>
</dbReference>
<reference evidence="1" key="1">
    <citation type="submission" date="2022-08" db="EMBL/GenBank/DDBJ databases">
        <title>Genome Sequence of Pycnoporus sanguineus.</title>
        <authorList>
            <person name="Buettner E."/>
        </authorList>
    </citation>
    <scope>NUCLEOTIDE SEQUENCE</scope>
    <source>
        <strain evidence="1">CG-C14</strain>
    </source>
</reference>
<proteinExistence type="predicted"/>